<dbReference type="InParanoid" id="A0A0C3PE50"/>
<keyword evidence="6" id="KW-0378">Hydrolase</keyword>
<evidence type="ECO:0000256" key="4">
    <source>
        <dbReference type="ARBA" id="ARBA00022759"/>
    </source>
</evidence>
<feature type="compositionally biased region" description="Polar residues" evidence="13">
    <location>
        <begin position="803"/>
        <end position="817"/>
    </location>
</feature>
<evidence type="ECO:0000256" key="12">
    <source>
        <dbReference type="ARBA" id="ARBA00042677"/>
    </source>
</evidence>
<evidence type="ECO:0000313" key="15">
    <source>
        <dbReference type="EMBL" id="KIO06099.1"/>
    </source>
</evidence>
<feature type="compositionally biased region" description="Polar residues" evidence="13">
    <location>
        <begin position="737"/>
        <end position="747"/>
    </location>
</feature>
<dbReference type="PANTHER" id="PTHR23240">
    <property type="entry name" value="DNA CROSS-LINK REPAIR PROTEIN PSO2/SNM1-RELATED"/>
    <property type="match status" value="1"/>
</dbReference>
<accession>A0A0C3PE50</accession>
<reference evidence="15 16" key="1">
    <citation type="submission" date="2014-04" db="EMBL/GenBank/DDBJ databases">
        <authorList>
            <consortium name="DOE Joint Genome Institute"/>
            <person name="Kuo A."/>
            <person name="Kohler A."/>
            <person name="Costa M.D."/>
            <person name="Nagy L.G."/>
            <person name="Floudas D."/>
            <person name="Copeland A."/>
            <person name="Barry K.W."/>
            <person name="Cichocki N."/>
            <person name="Veneault-Fourrey C."/>
            <person name="LaButti K."/>
            <person name="Lindquist E.A."/>
            <person name="Lipzen A."/>
            <person name="Lundell T."/>
            <person name="Morin E."/>
            <person name="Murat C."/>
            <person name="Sun H."/>
            <person name="Tunlid A."/>
            <person name="Henrissat B."/>
            <person name="Grigoriev I.V."/>
            <person name="Hibbett D.S."/>
            <person name="Martin F."/>
            <person name="Nordberg H.P."/>
            <person name="Cantor M.N."/>
            <person name="Hua S.X."/>
        </authorList>
    </citation>
    <scope>NUCLEOTIDE SEQUENCE [LARGE SCALE GENOMIC DNA]</scope>
    <source>
        <strain evidence="15 16">Marx 270</strain>
    </source>
</reference>
<evidence type="ECO:0000313" key="16">
    <source>
        <dbReference type="Proteomes" id="UP000054217"/>
    </source>
</evidence>
<feature type="region of interest" description="Disordered" evidence="13">
    <location>
        <begin position="538"/>
        <end position="559"/>
    </location>
</feature>
<feature type="region of interest" description="Disordered" evidence="13">
    <location>
        <begin position="662"/>
        <end position="712"/>
    </location>
</feature>
<keyword evidence="5" id="KW-0227">DNA damage</keyword>
<dbReference type="InterPro" id="IPR036866">
    <property type="entry name" value="RibonucZ/Hydroxyglut_hydro"/>
</dbReference>
<evidence type="ECO:0000256" key="2">
    <source>
        <dbReference type="ARBA" id="ARBA00010304"/>
    </source>
</evidence>
<comment type="similarity">
    <text evidence="2">Belongs to the DNA repair metallo-beta-lactamase (DRMBL) family.</text>
</comment>
<evidence type="ECO:0000256" key="1">
    <source>
        <dbReference type="ARBA" id="ARBA00004123"/>
    </source>
</evidence>
<dbReference type="InterPro" id="IPR011084">
    <property type="entry name" value="DRMBL"/>
</dbReference>
<dbReference type="GO" id="GO:0036297">
    <property type="term" value="P:interstrand cross-link repair"/>
    <property type="evidence" value="ECO:0007669"/>
    <property type="project" value="TreeGrafter"/>
</dbReference>
<dbReference type="Gene3D" id="3.40.50.12650">
    <property type="match status" value="1"/>
</dbReference>
<keyword evidence="16" id="KW-1185">Reference proteome</keyword>
<dbReference type="GO" id="GO:0006303">
    <property type="term" value="P:double-strand break repair via nonhomologous end joining"/>
    <property type="evidence" value="ECO:0007669"/>
    <property type="project" value="TreeGrafter"/>
</dbReference>
<evidence type="ECO:0000256" key="8">
    <source>
        <dbReference type="ARBA" id="ARBA00023172"/>
    </source>
</evidence>
<organism evidence="15 16">
    <name type="scientific">Pisolithus tinctorius Marx 270</name>
    <dbReference type="NCBI Taxonomy" id="870435"/>
    <lineage>
        <taxon>Eukaryota</taxon>
        <taxon>Fungi</taxon>
        <taxon>Dikarya</taxon>
        <taxon>Basidiomycota</taxon>
        <taxon>Agaricomycotina</taxon>
        <taxon>Agaricomycetes</taxon>
        <taxon>Agaricomycetidae</taxon>
        <taxon>Boletales</taxon>
        <taxon>Sclerodermatineae</taxon>
        <taxon>Pisolithaceae</taxon>
        <taxon>Pisolithus</taxon>
    </lineage>
</organism>
<dbReference type="HOGENOM" id="CLU_008345_0_0_1"/>
<dbReference type="EMBL" id="KN831964">
    <property type="protein sequence ID" value="KIO06099.1"/>
    <property type="molecule type" value="Genomic_DNA"/>
</dbReference>
<feature type="compositionally biased region" description="Polar residues" evidence="13">
    <location>
        <begin position="764"/>
        <end position="776"/>
    </location>
</feature>
<evidence type="ECO:0000256" key="7">
    <source>
        <dbReference type="ARBA" id="ARBA00022839"/>
    </source>
</evidence>
<evidence type="ECO:0000256" key="9">
    <source>
        <dbReference type="ARBA" id="ARBA00023204"/>
    </source>
</evidence>
<dbReference type="GO" id="GO:0003684">
    <property type="term" value="F:damaged DNA binding"/>
    <property type="evidence" value="ECO:0007669"/>
    <property type="project" value="TreeGrafter"/>
</dbReference>
<dbReference type="GO" id="GO:0004519">
    <property type="term" value="F:endonuclease activity"/>
    <property type="evidence" value="ECO:0007669"/>
    <property type="project" value="UniProtKB-KW"/>
</dbReference>
<dbReference type="Pfam" id="PF07522">
    <property type="entry name" value="DRMBL"/>
    <property type="match status" value="1"/>
</dbReference>
<evidence type="ECO:0000256" key="6">
    <source>
        <dbReference type="ARBA" id="ARBA00022801"/>
    </source>
</evidence>
<evidence type="ECO:0000256" key="5">
    <source>
        <dbReference type="ARBA" id="ARBA00022763"/>
    </source>
</evidence>
<dbReference type="STRING" id="870435.A0A0C3PE50"/>
<evidence type="ECO:0000256" key="3">
    <source>
        <dbReference type="ARBA" id="ARBA00022722"/>
    </source>
</evidence>
<feature type="compositionally biased region" description="Basic and acidic residues" evidence="13">
    <location>
        <begin position="926"/>
        <end position="937"/>
    </location>
</feature>
<evidence type="ECO:0000256" key="13">
    <source>
        <dbReference type="SAM" id="MobiDB-lite"/>
    </source>
</evidence>
<dbReference type="OrthoDB" id="5561659at2759"/>
<name>A0A0C3PE50_PISTI</name>
<feature type="compositionally biased region" description="Low complexity" evidence="13">
    <location>
        <begin position="960"/>
        <end position="972"/>
    </location>
</feature>
<dbReference type="AlphaFoldDB" id="A0A0C3PE50"/>
<keyword evidence="8" id="KW-0233">DNA recombination</keyword>
<gene>
    <name evidence="15" type="ORF">M404DRAFT_999323</name>
</gene>
<keyword evidence="7" id="KW-0269">Exonuclease</keyword>
<feature type="region of interest" description="Disordered" evidence="13">
    <location>
        <begin position="600"/>
        <end position="643"/>
    </location>
</feature>
<keyword evidence="9" id="KW-0234">DNA repair</keyword>
<dbReference type="GO" id="GO:0035312">
    <property type="term" value="F:5'-3' DNA exonuclease activity"/>
    <property type="evidence" value="ECO:0007669"/>
    <property type="project" value="TreeGrafter"/>
</dbReference>
<feature type="region of interest" description="Disordered" evidence="13">
    <location>
        <begin position="911"/>
        <end position="972"/>
    </location>
</feature>
<dbReference type="Proteomes" id="UP000054217">
    <property type="component" value="Unassembled WGS sequence"/>
</dbReference>
<dbReference type="GO" id="GO:0006310">
    <property type="term" value="P:DNA recombination"/>
    <property type="evidence" value="ECO:0007669"/>
    <property type="project" value="UniProtKB-KW"/>
</dbReference>
<proteinExistence type="inferred from homology"/>
<comment type="subcellular location">
    <subcellularLocation>
        <location evidence="1">Nucleus</location>
    </subcellularLocation>
</comment>
<dbReference type="GO" id="GO:0005634">
    <property type="term" value="C:nucleus"/>
    <property type="evidence" value="ECO:0007669"/>
    <property type="project" value="UniProtKB-SubCell"/>
</dbReference>
<keyword evidence="10" id="KW-0539">Nucleus</keyword>
<dbReference type="Gene3D" id="3.60.15.10">
    <property type="entry name" value="Ribonuclease Z/Hydroxyacylglutathione hydrolase-like"/>
    <property type="match status" value="1"/>
</dbReference>
<evidence type="ECO:0000256" key="10">
    <source>
        <dbReference type="ARBA" id="ARBA00023242"/>
    </source>
</evidence>
<feature type="compositionally biased region" description="Low complexity" evidence="13">
    <location>
        <begin position="662"/>
        <end position="675"/>
    </location>
</feature>
<feature type="domain" description="DNA repair metallo-beta-lactamase" evidence="14">
    <location>
        <begin position="302"/>
        <end position="407"/>
    </location>
</feature>
<evidence type="ECO:0000259" key="14">
    <source>
        <dbReference type="Pfam" id="PF07522"/>
    </source>
</evidence>
<keyword evidence="4" id="KW-0255">Endonuclease</keyword>
<feature type="compositionally biased region" description="Polar residues" evidence="13">
    <location>
        <begin position="550"/>
        <end position="559"/>
    </location>
</feature>
<sequence>MPTNTPYHSFALPYPIRVDSFTDTVNGLPSPYNRPALHLLTHTHSDHLIGLASKSFGYQIICSPDAKEMLLRHEVYAERSLFDHEYRAQKTKTYSHLKVDPCVMPNGEKFYAGSRDLLRAVPLHTPTEFELYDNETVTITLIDANHCPGAVMFLIEGPRGSVLHTGDMRAEPWFLSSLARNPFLQRYLADSAESLSVLVARNEVIHMEATGLIKTLEAVYLDTASLLSMTIVPSKQCAVQGLVELVALFPSTTFFFINSWTWGYEDILKGIALAFHCKIHFDRYKYAIYMNTSDPLMRALGTRDPSSTRFHACERFDRCSFVDVPLHECGGEGFNPPLSVEGKNVVYINPVTMGSAQWDNYKAEVKRHLLRGKSVDSLLVPLSRHSPLPELMNFVSLFRPHRVIPNTLHPPFDGLDWGAMSAMFESCVSPLPAPQVHSRFSSVTAPPCSMTSNTIPENLPQPTIFSLTLNSEPPFINPALGNDEIDVTIQNLVGPSSTAEKWADMGGKRSKLEVIKTWLPRRDKGKVRGVRWNLLDRPSGTPVAGPSRMADSNASNQSSVFPGRLIVPKVNESRHAADSDDSSDEGASYDHAHTAWVLFGSGLPDGAPTGGAPPSHNGSPPGATDEIGTLPTPVASPVPHLSTGISRTTNIEWATTELIMQSDSPSTPLSLSSPLVQDPFSSSSPVSLDNLGFVSSNNAPRDEFQRQHSQGDAGPFACIDNVLASPKAADLDPLPSDVQTRTIQSRDISGGRQRKRSLEETRKLSLQSDSENSSPCTKHPRLDRERPPSPLEAGKEIKRKAYSQLSSGSPIVTRNPQKSIDVNETALFIMTSPKVIKSTPTLPSLSFPVNSADELGKLFPEAARLAPRLTKATSTSASLHSTILPAKIIMAERTFGTMSAGIHDSITISSSISSRTAERHARRRERQVLTDKLRLARPDLAQAPKPAKQRSKGATTQTESVPSSHSSSVLPSALVGGPTCNLGCTDSENTNIDWERSLRLAEEVKEVVKKGGNASHVLPRLTCLRR</sequence>
<feature type="region of interest" description="Disordered" evidence="13">
    <location>
        <begin position="730"/>
        <end position="817"/>
    </location>
</feature>
<feature type="compositionally biased region" description="Polar residues" evidence="13">
    <location>
        <begin position="679"/>
        <end position="699"/>
    </location>
</feature>
<dbReference type="PANTHER" id="PTHR23240:SF8">
    <property type="entry name" value="PROTEIN ARTEMIS"/>
    <property type="match status" value="1"/>
</dbReference>
<evidence type="ECO:0000256" key="11">
    <source>
        <dbReference type="ARBA" id="ARBA00039759"/>
    </source>
</evidence>
<dbReference type="GO" id="GO:0000723">
    <property type="term" value="P:telomere maintenance"/>
    <property type="evidence" value="ECO:0007669"/>
    <property type="project" value="TreeGrafter"/>
</dbReference>
<reference evidence="16" key="2">
    <citation type="submission" date="2015-01" db="EMBL/GenBank/DDBJ databases">
        <title>Evolutionary Origins and Diversification of the Mycorrhizal Mutualists.</title>
        <authorList>
            <consortium name="DOE Joint Genome Institute"/>
            <consortium name="Mycorrhizal Genomics Consortium"/>
            <person name="Kohler A."/>
            <person name="Kuo A."/>
            <person name="Nagy L.G."/>
            <person name="Floudas D."/>
            <person name="Copeland A."/>
            <person name="Barry K.W."/>
            <person name="Cichocki N."/>
            <person name="Veneault-Fourrey C."/>
            <person name="LaButti K."/>
            <person name="Lindquist E.A."/>
            <person name="Lipzen A."/>
            <person name="Lundell T."/>
            <person name="Morin E."/>
            <person name="Murat C."/>
            <person name="Riley R."/>
            <person name="Ohm R."/>
            <person name="Sun H."/>
            <person name="Tunlid A."/>
            <person name="Henrissat B."/>
            <person name="Grigoriev I.V."/>
            <person name="Hibbett D.S."/>
            <person name="Martin F."/>
        </authorList>
    </citation>
    <scope>NUCLEOTIDE SEQUENCE [LARGE SCALE GENOMIC DNA]</scope>
    <source>
        <strain evidence="16">Marx 270</strain>
    </source>
</reference>
<dbReference type="SUPFAM" id="SSF56281">
    <property type="entry name" value="Metallo-hydrolase/oxidoreductase"/>
    <property type="match status" value="1"/>
</dbReference>
<keyword evidence="3" id="KW-0540">Nuclease</keyword>
<protein>
    <recommendedName>
        <fullName evidence="11">Protein artemis</fullName>
    </recommendedName>
    <alternativeName>
        <fullName evidence="12">DNA cross-link repair 1C protein</fullName>
    </alternativeName>
</protein>